<organism evidence="3 4">
    <name type="scientific">Rhizodiscina lignyota</name>
    <dbReference type="NCBI Taxonomy" id="1504668"/>
    <lineage>
        <taxon>Eukaryota</taxon>
        <taxon>Fungi</taxon>
        <taxon>Dikarya</taxon>
        <taxon>Ascomycota</taxon>
        <taxon>Pezizomycotina</taxon>
        <taxon>Dothideomycetes</taxon>
        <taxon>Pleosporomycetidae</taxon>
        <taxon>Aulographales</taxon>
        <taxon>Rhizodiscinaceae</taxon>
        <taxon>Rhizodiscina</taxon>
    </lineage>
</organism>
<protein>
    <recommendedName>
        <fullName evidence="2">PX domain-containing protein</fullName>
    </recommendedName>
</protein>
<evidence type="ECO:0000313" key="3">
    <source>
        <dbReference type="EMBL" id="KAF2099890.1"/>
    </source>
</evidence>
<dbReference type="EMBL" id="ML978125">
    <property type="protein sequence ID" value="KAF2099890.1"/>
    <property type="molecule type" value="Genomic_DNA"/>
</dbReference>
<name>A0A9P4IE27_9PEZI</name>
<keyword evidence="4" id="KW-1185">Reference proteome</keyword>
<dbReference type="AlphaFoldDB" id="A0A9P4IE27"/>
<dbReference type="SUPFAM" id="SSF64268">
    <property type="entry name" value="PX domain"/>
    <property type="match status" value="1"/>
</dbReference>
<dbReference type="InterPro" id="IPR036871">
    <property type="entry name" value="PX_dom_sf"/>
</dbReference>
<dbReference type="OrthoDB" id="10254720at2759"/>
<feature type="compositionally biased region" description="Low complexity" evidence="1">
    <location>
        <begin position="112"/>
        <end position="127"/>
    </location>
</feature>
<gene>
    <name evidence="3" type="ORF">NA57DRAFT_55825</name>
</gene>
<comment type="caution">
    <text evidence="3">The sequence shown here is derived from an EMBL/GenBank/DDBJ whole genome shotgun (WGS) entry which is preliminary data.</text>
</comment>
<proteinExistence type="predicted"/>
<evidence type="ECO:0000259" key="2">
    <source>
        <dbReference type="Pfam" id="PF00787"/>
    </source>
</evidence>
<dbReference type="GO" id="GO:0035091">
    <property type="term" value="F:phosphatidylinositol binding"/>
    <property type="evidence" value="ECO:0007669"/>
    <property type="project" value="InterPro"/>
</dbReference>
<evidence type="ECO:0000256" key="1">
    <source>
        <dbReference type="SAM" id="MobiDB-lite"/>
    </source>
</evidence>
<feature type="region of interest" description="Disordered" evidence="1">
    <location>
        <begin position="111"/>
        <end position="149"/>
    </location>
</feature>
<evidence type="ECO:0000313" key="4">
    <source>
        <dbReference type="Proteomes" id="UP000799772"/>
    </source>
</evidence>
<reference evidence="3" key="1">
    <citation type="journal article" date="2020" name="Stud. Mycol.">
        <title>101 Dothideomycetes genomes: a test case for predicting lifestyles and emergence of pathogens.</title>
        <authorList>
            <person name="Haridas S."/>
            <person name="Albert R."/>
            <person name="Binder M."/>
            <person name="Bloem J."/>
            <person name="Labutti K."/>
            <person name="Salamov A."/>
            <person name="Andreopoulos B."/>
            <person name="Baker S."/>
            <person name="Barry K."/>
            <person name="Bills G."/>
            <person name="Bluhm B."/>
            <person name="Cannon C."/>
            <person name="Castanera R."/>
            <person name="Culley D."/>
            <person name="Daum C."/>
            <person name="Ezra D."/>
            <person name="Gonzalez J."/>
            <person name="Henrissat B."/>
            <person name="Kuo A."/>
            <person name="Liang C."/>
            <person name="Lipzen A."/>
            <person name="Lutzoni F."/>
            <person name="Magnuson J."/>
            <person name="Mondo S."/>
            <person name="Nolan M."/>
            <person name="Ohm R."/>
            <person name="Pangilinan J."/>
            <person name="Park H.-J."/>
            <person name="Ramirez L."/>
            <person name="Alfaro M."/>
            <person name="Sun H."/>
            <person name="Tritt A."/>
            <person name="Yoshinaga Y."/>
            <person name="Zwiers L.-H."/>
            <person name="Turgeon B."/>
            <person name="Goodwin S."/>
            <person name="Spatafora J."/>
            <person name="Crous P."/>
            <person name="Grigoriev I."/>
        </authorList>
    </citation>
    <scope>NUCLEOTIDE SEQUENCE</scope>
    <source>
        <strain evidence="3">CBS 133067</strain>
    </source>
</reference>
<accession>A0A9P4IE27</accession>
<feature type="domain" description="PX" evidence="2">
    <location>
        <begin position="277"/>
        <end position="312"/>
    </location>
</feature>
<dbReference type="Proteomes" id="UP000799772">
    <property type="component" value="Unassembled WGS sequence"/>
</dbReference>
<dbReference type="Pfam" id="PF00787">
    <property type="entry name" value="PX"/>
    <property type="match status" value="1"/>
</dbReference>
<dbReference type="Gene3D" id="3.30.1520.10">
    <property type="entry name" value="Phox-like domain"/>
    <property type="match status" value="1"/>
</dbReference>
<sequence>MYLSAASPRQRRCSKGPLVCARTGTMAPRWDPHRPPWARERSVLPLSTSTTAVLQARVICESPLCGVIYAGASGWEFEDSVKHNASRLQKRISGQAHVSLQLLTCLPRWMDSEPTPSHEAPAAAAAPNDDDDLPSDLSSPPPVVSPPYWQTQHARSWSNGSLDRSRPAPIALEDHEELGSETSKALWAKHVTVDEPVVVSGNAPSGLGAYVVWNCTVDTLDAIHWTPLKLAAFVEPPPACGRRSRHACGDRIRFAGNANCSRNIALTGWAYPPAQTLVRFSYSEFDKLRHNLVRTFPHANGAIPPLPPKSVILCLSS</sequence>
<dbReference type="InterPro" id="IPR001683">
    <property type="entry name" value="PX_dom"/>
</dbReference>